<dbReference type="PANTHER" id="PTHR15503:SF29">
    <property type="entry name" value="CCHC-TYPE DOMAIN-CONTAINING PROTEIN-RELATED"/>
    <property type="match status" value="1"/>
</dbReference>
<reference evidence="2" key="1">
    <citation type="journal article" date="2015" name="Genome Announc.">
        <title>Genome sequence of the AIDS-associated pathogen Penicillium marneffei (ATCC18224) and its near taxonomic relative Talaromyces stipitatus (ATCC10500).</title>
        <authorList>
            <person name="Nierman W.C."/>
            <person name="Fedorova-Abrams N.D."/>
            <person name="Andrianopoulos A."/>
        </authorList>
    </citation>
    <scope>NUCLEOTIDE SEQUENCE [LARGE SCALE GENOMIC DNA]</scope>
    <source>
        <strain evidence="2">ATCC 10500 / CBS 375.48 / QM 6759 / NRRL 1006</strain>
    </source>
</reference>
<accession>B8MHJ9</accession>
<evidence type="ECO:0000313" key="1">
    <source>
        <dbReference type="EMBL" id="EED15980.1"/>
    </source>
</evidence>
<protein>
    <recommendedName>
        <fullName evidence="3">Reverse transcriptase/retrotransposon-derived protein RNase H-like domain-containing protein</fullName>
    </recommendedName>
</protein>
<dbReference type="GeneID" id="8109869"/>
<dbReference type="RefSeq" id="XP_002483214.1">
    <property type="nucleotide sequence ID" value="XM_002483169.1"/>
</dbReference>
<dbReference type="HOGENOM" id="CLU_1185713_0_0_1"/>
<dbReference type="PANTHER" id="PTHR15503">
    <property type="entry name" value="LDOC1 RELATED"/>
    <property type="match status" value="1"/>
</dbReference>
<dbReference type="STRING" id="441959.B8MHJ9"/>
<dbReference type="OrthoDB" id="4502494at2759"/>
<dbReference type="InterPro" id="IPR043502">
    <property type="entry name" value="DNA/RNA_pol_sf"/>
</dbReference>
<organism evidence="1 2">
    <name type="scientific">Talaromyces stipitatus (strain ATCC 10500 / CBS 375.48 / QM 6759 / NRRL 1006)</name>
    <name type="common">Penicillium stipitatum</name>
    <dbReference type="NCBI Taxonomy" id="441959"/>
    <lineage>
        <taxon>Eukaryota</taxon>
        <taxon>Fungi</taxon>
        <taxon>Dikarya</taxon>
        <taxon>Ascomycota</taxon>
        <taxon>Pezizomycotina</taxon>
        <taxon>Eurotiomycetes</taxon>
        <taxon>Eurotiomycetidae</taxon>
        <taxon>Eurotiales</taxon>
        <taxon>Trichocomaceae</taxon>
        <taxon>Talaromyces</taxon>
        <taxon>Talaromyces sect. Talaromyces</taxon>
    </lineage>
</organism>
<evidence type="ECO:0008006" key="3">
    <source>
        <dbReference type="Google" id="ProtNLM"/>
    </source>
</evidence>
<gene>
    <name evidence="1" type="ORF">TSTA_010960</name>
</gene>
<name>B8MHJ9_TALSN</name>
<keyword evidence="2" id="KW-1185">Reference proteome</keyword>
<sequence>MVDCARCRLLWPEEVSLKEEIQAKHHECELNCMKKELEKASVKSTPTDITSITVREPKRVCFKEKYPKADIALIGAAEFNRSVKSKEDEVFITSLSKIKKAIEDKERPGEDHLEEEEIKQHLPEWYHEFADVFSKIKSNKLPERKEYNHKIELEKEVELGYCPLYRMSAEELYAAKDYIVENLDKGFIMLSNALFASPILIAKKPRGRLRFCVDYQQCHGPGSTLVKQRCVVIR</sequence>
<evidence type="ECO:0000313" key="2">
    <source>
        <dbReference type="Proteomes" id="UP000001745"/>
    </source>
</evidence>
<dbReference type="PhylomeDB" id="B8MHJ9"/>
<dbReference type="InterPro" id="IPR032567">
    <property type="entry name" value="RTL1-rel"/>
</dbReference>
<dbReference type="Proteomes" id="UP000001745">
    <property type="component" value="Unassembled WGS sequence"/>
</dbReference>
<dbReference type="Gene3D" id="3.10.10.10">
    <property type="entry name" value="HIV Type 1 Reverse Transcriptase, subunit A, domain 1"/>
    <property type="match status" value="1"/>
</dbReference>
<dbReference type="AlphaFoldDB" id="B8MHJ9"/>
<dbReference type="EMBL" id="EQ962656">
    <property type="protein sequence ID" value="EED15980.1"/>
    <property type="molecule type" value="Genomic_DNA"/>
</dbReference>
<proteinExistence type="predicted"/>
<dbReference type="VEuPathDB" id="FungiDB:TSTA_010960"/>
<dbReference type="SUPFAM" id="SSF56672">
    <property type="entry name" value="DNA/RNA polymerases"/>
    <property type="match status" value="1"/>
</dbReference>
<dbReference type="InParanoid" id="B8MHJ9"/>